<keyword evidence="2" id="KW-1185">Reference proteome</keyword>
<name>A0A9P0KUB6_ACAOB</name>
<sequence length="74" mass="8453">MKDFGNIMDEATPVKLTGGSRKKELHGCLITFKEVNVGCLLWGILQTINYQNWQIYAQTSMRLIRCMEKMGPDS</sequence>
<dbReference type="AlphaFoldDB" id="A0A9P0KUB6"/>
<organism evidence="1 2">
    <name type="scientific">Acanthoscelides obtectus</name>
    <name type="common">Bean weevil</name>
    <name type="synonym">Bruchus obtectus</name>
    <dbReference type="NCBI Taxonomy" id="200917"/>
    <lineage>
        <taxon>Eukaryota</taxon>
        <taxon>Metazoa</taxon>
        <taxon>Ecdysozoa</taxon>
        <taxon>Arthropoda</taxon>
        <taxon>Hexapoda</taxon>
        <taxon>Insecta</taxon>
        <taxon>Pterygota</taxon>
        <taxon>Neoptera</taxon>
        <taxon>Endopterygota</taxon>
        <taxon>Coleoptera</taxon>
        <taxon>Polyphaga</taxon>
        <taxon>Cucujiformia</taxon>
        <taxon>Chrysomeloidea</taxon>
        <taxon>Chrysomelidae</taxon>
        <taxon>Bruchinae</taxon>
        <taxon>Bruchini</taxon>
        <taxon>Acanthoscelides</taxon>
    </lineage>
</organism>
<gene>
    <name evidence="1" type="ORF">ACAOBT_LOCUS14765</name>
</gene>
<dbReference type="Proteomes" id="UP001152888">
    <property type="component" value="Unassembled WGS sequence"/>
</dbReference>
<evidence type="ECO:0000313" key="2">
    <source>
        <dbReference type="Proteomes" id="UP001152888"/>
    </source>
</evidence>
<accession>A0A9P0KUB6</accession>
<dbReference type="EMBL" id="CAKOFQ010006915">
    <property type="protein sequence ID" value="CAH1981944.1"/>
    <property type="molecule type" value="Genomic_DNA"/>
</dbReference>
<comment type="caution">
    <text evidence="1">The sequence shown here is derived from an EMBL/GenBank/DDBJ whole genome shotgun (WGS) entry which is preliminary data.</text>
</comment>
<protein>
    <submittedName>
        <fullName evidence="1">Uncharacterized protein</fullName>
    </submittedName>
</protein>
<reference evidence="1" key="1">
    <citation type="submission" date="2022-03" db="EMBL/GenBank/DDBJ databases">
        <authorList>
            <person name="Sayadi A."/>
        </authorList>
    </citation>
    <scope>NUCLEOTIDE SEQUENCE</scope>
</reference>
<proteinExistence type="predicted"/>
<evidence type="ECO:0000313" key="1">
    <source>
        <dbReference type="EMBL" id="CAH1981944.1"/>
    </source>
</evidence>